<protein>
    <recommendedName>
        <fullName evidence="1">2EXR domain-containing protein</fullName>
    </recommendedName>
</protein>
<accession>A0A9W8SIL6</accession>
<proteinExistence type="predicted"/>
<dbReference type="Pfam" id="PF20150">
    <property type="entry name" value="2EXR"/>
    <property type="match status" value="1"/>
</dbReference>
<reference evidence="2" key="1">
    <citation type="submission" date="2022-09" db="EMBL/GenBank/DDBJ databases">
        <title>Fusarium specimens isolated from Avocado Roots.</title>
        <authorList>
            <person name="Stajich J."/>
            <person name="Roper C."/>
            <person name="Heimlech-Rivalta G."/>
        </authorList>
    </citation>
    <scope>NUCLEOTIDE SEQUENCE</scope>
    <source>
        <strain evidence="2">CF00136</strain>
    </source>
</reference>
<dbReference type="Proteomes" id="UP001152049">
    <property type="component" value="Unassembled WGS sequence"/>
</dbReference>
<name>A0A9W8SIL6_9HYPO</name>
<dbReference type="EMBL" id="JAOQAZ010000001">
    <property type="protein sequence ID" value="KAJ4272096.1"/>
    <property type="molecule type" value="Genomic_DNA"/>
</dbReference>
<dbReference type="PANTHER" id="PTHR35910:SF6">
    <property type="entry name" value="2EXR DOMAIN-CONTAINING PROTEIN"/>
    <property type="match status" value="1"/>
</dbReference>
<evidence type="ECO:0000313" key="2">
    <source>
        <dbReference type="EMBL" id="KAJ4272096.1"/>
    </source>
</evidence>
<gene>
    <name evidence="2" type="ORF">NW762_000806</name>
</gene>
<dbReference type="AlphaFoldDB" id="A0A9W8SIL6"/>
<dbReference type="OrthoDB" id="3561261at2759"/>
<sequence>MSGHDHKPSFASRMIDAILTPFTKIGPLLPKINFSSELTVAISEGPRLLRLRAEVELPAVGAGVADSNLPNFPRFNKLPPEIRMIIWKLSFGPPRIFQTKATSTVPGVVPMVVNHKPPPATQACQEARGISLEVGKFLFGSYGGSFKSLWFNCSADILYWHNIEFQWWKIINNGHQLSCVENVAVDKFDDPGSFQEAHDVSAAFPTCKRLLIVLRCKELADSDVRFFYPKDDEHVIFECMEQPVDWEEVKSDLEQCYEEMEIMNEGEEVPFIDEYELPRFYVVEVAPIRSKAQH</sequence>
<evidence type="ECO:0000313" key="3">
    <source>
        <dbReference type="Proteomes" id="UP001152049"/>
    </source>
</evidence>
<keyword evidence="3" id="KW-1185">Reference proteome</keyword>
<dbReference type="PANTHER" id="PTHR35910">
    <property type="entry name" value="2EXR DOMAIN-CONTAINING PROTEIN"/>
    <property type="match status" value="1"/>
</dbReference>
<feature type="domain" description="2EXR" evidence="1">
    <location>
        <begin position="72"/>
        <end position="158"/>
    </location>
</feature>
<comment type="caution">
    <text evidence="2">The sequence shown here is derived from an EMBL/GenBank/DDBJ whole genome shotgun (WGS) entry which is preliminary data.</text>
</comment>
<organism evidence="2 3">
    <name type="scientific">Fusarium torreyae</name>
    <dbReference type="NCBI Taxonomy" id="1237075"/>
    <lineage>
        <taxon>Eukaryota</taxon>
        <taxon>Fungi</taxon>
        <taxon>Dikarya</taxon>
        <taxon>Ascomycota</taxon>
        <taxon>Pezizomycotina</taxon>
        <taxon>Sordariomycetes</taxon>
        <taxon>Hypocreomycetidae</taxon>
        <taxon>Hypocreales</taxon>
        <taxon>Nectriaceae</taxon>
        <taxon>Fusarium</taxon>
    </lineage>
</organism>
<dbReference type="InterPro" id="IPR045518">
    <property type="entry name" value="2EXR"/>
</dbReference>
<evidence type="ECO:0000259" key="1">
    <source>
        <dbReference type="Pfam" id="PF20150"/>
    </source>
</evidence>